<keyword evidence="9" id="KW-1185">Reference proteome</keyword>
<dbReference type="Gene3D" id="3.30.420.10">
    <property type="entry name" value="Ribonuclease H-like superfamily/Ribonuclease H"/>
    <property type="match status" value="1"/>
</dbReference>
<protein>
    <recommendedName>
        <fullName evidence="7">RNase H type-1 domain-containing protein</fullName>
    </recommendedName>
</protein>
<evidence type="ECO:0000256" key="6">
    <source>
        <dbReference type="ARBA" id="ARBA00022918"/>
    </source>
</evidence>
<dbReference type="InterPro" id="IPR002156">
    <property type="entry name" value="RNaseH_domain"/>
</dbReference>
<evidence type="ECO:0000313" key="9">
    <source>
        <dbReference type="Proteomes" id="UP001497516"/>
    </source>
</evidence>
<dbReference type="InterPro" id="IPR041373">
    <property type="entry name" value="RT_RNaseH"/>
</dbReference>
<dbReference type="InterPro" id="IPR012337">
    <property type="entry name" value="RNaseH-like_sf"/>
</dbReference>
<evidence type="ECO:0000256" key="5">
    <source>
        <dbReference type="ARBA" id="ARBA00022801"/>
    </source>
</evidence>
<evidence type="ECO:0000256" key="3">
    <source>
        <dbReference type="ARBA" id="ARBA00022722"/>
    </source>
</evidence>
<dbReference type="GO" id="GO:0003964">
    <property type="term" value="F:RNA-directed DNA polymerase activity"/>
    <property type="evidence" value="ECO:0007669"/>
    <property type="project" value="UniProtKB-KW"/>
</dbReference>
<reference evidence="8 9" key="1">
    <citation type="submission" date="2024-04" db="EMBL/GenBank/DDBJ databases">
        <authorList>
            <person name="Fracassetti M."/>
        </authorList>
    </citation>
    <scope>NUCLEOTIDE SEQUENCE [LARGE SCALE GENOMIC DNA]</scope>
</reference>
<organism evidence="8 9">
    <name type="scientific">Linum trigynum</name>
    <dbReference type="NCBI Taxonomy" id="586398"/>
    <lineage>
        <taxon>Eukaryota</taxon>
        <taxon>Viridiplantae</taxon>
        <taxon>Streptophyta</taxon>
        <taxon>Embryophyta</taxon>
        <taxon>Tracheophyta</taxon>
        <taxon>Spermatophyta</taxon>
        <taxon>Magnoliopsida</taxon>
        <taxon>eudicotyledons</taxon>
        <taxon>Gunneridae</taxon>
        <taxon>Pentapetalae</taxon>
        <taxon>rosids</taxon>
        <taxon>fabids</taxon>
        <taxon>Malpighiales</taxon>
        <taxon>Linaceae</taxon>
        <taxon>Linum</taxon>
    </lineage>
</organism>
<dbReference type="EMBL" id="OZ034815">
    <property type="protein sequence ID" value="CAL1367621.1"/>
    <property type="molecule type" value="Genomic_DNA"/>
</dbReference>
<dbReference type="PROSITE" id="PS50879">
    <property type="entry name" value="RNASE_H_1"/>
    <property type="match status" value="1"/>
</dbReference>
<feature type="domain" description="RNase H type-1" evidence="7">
    <location>
        <begin position="90"/>
        <end position="167"/>
    </location>
</feature>
<keyword evidence="3" id="KW-0540">Nuclease</keyword>
<dbReference type="PANTHER" id="PTHR48475:SF2">
    <property type="entry name" value="RIBONUCLEASE H"/>
    <property type="match status" value="1"/>
</dbReference>
<name>A0AAV2D695_9ROSI</name>
<keyword evidence="1" id="KW-0808">Transferase</keyword>
<keyword evidence="6" id="KW-0695">RNA-directed DNA polymerase</keyword>
<evidence type="ECO:0000256" key="4">
    <source>
        <dbReference type="ARBA" id="ARBA00022759"/>
    </source>
</evidence>
<dbReference type="InterPro" id="IPR036397">
    <property type="entry name" value="RNaseH_sf"/>
</dbReference>
<evidence type="ECO:0000313" key="8">
    <source>
        <dbReference type="EMBL" id="CAL1367621.1"/>
    </source>
</evidence>
<dbReference type="GO" id="GO:0004523">
    <property type="term" value="F:RNA-DNA hybrid ribonuclease activity"/>
    <property type="evidence" value="ECO:0007669"/>
    <property type="project" value="InterPro"/>
</dbReference>
<dbReference type="SUPFAM" id="SSF53098">
    <property type="entry name" value="Ribonuclease H-like"/>
    <property type="match status" value="1"/>
</dbReference>
<keyword evidence="2" id="KW-0548">Nucleotidyltransferase</keyword>
<dbReference type="Pfam" id="PF13456">
    <property type="entry name" value="RVT_3"/>
    <property type="match status" value="1"/>
</dbReference>
<proteinExistence type="predicted"/>
<dbReference type="GO" id="GO:0003676">
    <property type="term" value="F:nucleic acid binding"/>
    <property type="evidence" value="ECO:0007669"/>
    <property type="project" value="InterPro"/>
</dbReference>
<keyword evidence="4" id="KW-0255">Endonuclease</keyword>
<evidence type="ECO:0000256" key="2">
    <source>
        <dbReference type="ARBA" id="ARBA00022695"/>
    </source>
</evidence>
<gene>
    <name evidence="8" type="ORF">LTRI10_LOCUS11193</name>
</gene>
<accession>A0AAV2D695</accession>
<dbReference type="AlphaFoldDB" id="A0AAV2D695"/>
<dbReference type="PANTHER" id="PTHR48475">
    <property type="entry name" value="RIBONUCLEASE H"/>
    <property type="match status" value="1"/>
</dbReference>
<dbReference type="Pfam" id="PF17917">
    <property type="entry name" value="RT_RNaseH"/>
    <property type="match status" value="1"/>
</dbReference>
<evidence type="ECO:0000256" key="1">
    <source>
        <dbReference type="ARBA" id="ARBA00022679"/>
    </source>
</evidence>
<evidence type="ECO:0000259" key="7">
    <source>
        <dbReference type="PROSITE" id="PS50879"/>
    </source>
</evidence>
<keyword evidence="5" id="KW-0378">Hydrolase</keyword>
<sequence>MPIEKAVLAVTSAARKLRPYFQEHPITVLSHLPLKSIMRGMDASGRLTKWAIELSEYDIEYAPRLAIKGKVLADFIAEGFSLEAAPSEESNQVWRLFIDAAAGKTASMAGIVIESPEGVVHEVSLRFEEIKTNNVAEYEALINGIRMLSTVGATDVHIFSDSLLVFK</sequence>
<dbReference type="Proteomes" id="UP001497516">
    <property type="component" value="Chromosome 2"/>
</dbReference>